<dbReference type="EMBL" id="PGTO01000028">
    <property type="protein sequence ID" value="RAU20265.1"/>
    <property type="molecule type" value="Genomic_DNA"/>
</dbReference>
<dbReference type="PROSITE" id="PS50125">
    <property type="entry name" value="GUANYLATE_CYCLASE_2"/>
    <property type="match status" value="1"/>
</dbReference>
<gene>
    <name evidence="9" type="ORF">CU669_19355</name>
</gene>
<name>A0A364NTM4_9PROT</name>
<evidence type="ECO:0000313" key="9">
    <source>
        <dbReference type="EMBL" id="RAU20265.1"/>
    </source>
</evidence>
<evidence type="ECO:0000256" key="3">
    <source>
        <dbReference type="ARBA" id="ARBA00022692"/>
    </source>
</evidence>
<dbReference type="InterPro" id="IPR029787">
    <property type="entry name" value="Nucleotide_cyclase"/>
</dbReference>
<dbReference type="SUPFAM" id="SSF103190">
    <property type="entry name" value="Sensory domain-like"/>
    <property type="match status" value="1"/>
</dbReference>
<feature type="transmembrane region" description="Helical" evidence="6">
    <location>
        <begin position="344"/>
        <end position="366"/>
    </location>
</feature>
<dbReference type="Pfam" id="PF00211">
    <property type="entry name" value="Guanylate_cyc"/>
    <property type="match status" value="1"/>
</dbReference>
<dbReference type="Gene3D" id="3.30.70.1230">
    <property type="entry name" value="Nucleotide cyclase"/>
    <property type="match status" value="1"/>
</dbReference>
<protein>
    <submittedName>
        <fullName evidence="9">Adenylate/guanylate cyclase domain-containing protein</fullName>
    </submittedName>
</protein>
<dbReference type="CDD" id="cd07302">
    <property type="entry name" value="CHD"/>
    <property type="match status" value="1"/>
</dbReference>
<dbReference type="PANTHER" id="PTHR43081">
    <property type="entry name" value="ADENYLATE CYCLASE, TERMINAL-DIFFERENTIATION SPECIFIC-RELATED"/>
    <property type="match status" value="1"/>
</dbReference>
<evidence type="ECO:0000256" key="6">
    <source>
        <dbReference type="SAM" id="Phobius"/>
    </source>
</evidence>
<dbReference type="GO" id="GO:0005886">
    <property type="term" value="C:plasma membrane"/>
    <property type="evidence" value="ECO:0007669"/>
    <property type="project" value="UniProtKB-SubCell"/>
</dbReference>
<dbReference type="AlphaFoldDB" id="A0A364NTM4"/>
<dbReference type="Gene3D" id="3.30.450.20">
    <property type="entry name" value="PAS domain"/>
    <property type="match status" value="1"/>
</dbReference>
<proteinExistence type="predicted"/>
<dbReference type="InterPro" id="IPR003660">
    <property type="entry name" value="HAMP_dom"/>
</dbReference>
<dbReference type="InterPro" id="IPR033479">
    <property type="entry name" value="dCache_1"/>
</dbReference>
<reference evidence="9 10" key="1">
    <citation type="submission" date="2017-11" db="EMBL/GenBank/DDBJ databases">
        <title>Draft genome sequence of magnetotactic bacterium Magnetospirillum kuznetsovii LBB-42.</title>
        <authorList>
            <person name="Grouzdev D.S."/>
            <person name="Rysina M.S."/>
            <person name="Baslerov R.V."/>
            <person name="Koziaeva V."/>
        </authorList>
    </citation>
    <scope>NUCLEOTIDE SEQUENCE [LARGE SCALE GENOMIC DNA]</scope>
    <source>
        <strain evidence="9 10">LBB-42</strain>
    </source>
</reference>
<keyword evidence="4 6" id="KW-1133">Transmembrane helix</keyword>
<dbReference type="PANTHER" id="PTHR43081:SF1">
    <property type="entry name" value="ADENYLATE CYCLASE, TERMINAL-DIFFERENTIATION SPECIFIC"/>
    <property type="match status" value="1"/>
</dbReference>
<sequence>MRIRLQIGIFAMFMGIMLPLIGAMTGILYVRNADLAEKTANSAMDKSTESVVIGVRGLLEPIARTVELSAAFGRAQRDSLRRPDSWRPIFEALEQQPALYSLYYGFARNGEFLQMIRLPVGLGKFGQKGEAPPENARYVIRTIDDSTGLPADSLIYLSDWGAVVKVEQSATIQYDPRQRPWYKAAQDKDDLVNSGGYLFSGTGRPGLTLSQRMATDDKEVIGVFGADISLDALSQMVARQKVGERGQVFIVDEAGRLVGYPDTGKNVITENGKPAIVMAKDFDDPVVSAIIKRHAEGGGDRFRVRVGGATYVVSATTLPPELKSKWTIFAATDDEDFIGPIRRISLLILVIGSTIVLLSGVGVFAITRFLSRPIGQIIEETRLIRRLELDDPVRVKTPVAELVQLSDALDSMKSALRSFGVYVPKEVVRQIVQSGSDSTLGGARQPTTIMFTDLAGFTKASEGLAPEEVLSRLSDYFDVMAAAIDVNQGAIDKYIGDAIMALWNAPSPDPHHQRNGCLAMLACSAVGLELNAVFAARGLPPVTTRMGLHTGMVVVGNVGSHKRMQYTALGPAVNLASRIEGLNKRFGTELLVSGDVEEAVRGEFLFRPFGPVVASGTSIPIPLFELLATSDTTDSLILARAQAWDAAFSAYGAGEWAEAVNGFEAFQRQWSDDGAAALFLGHCQSLRDGPPATSAEAVLRFDSK</sequence>
<dbReference type="OrthoDB" id="9762462at2"/>
<keyword evidence="3 6" id="KW-0812">Transmembrane</keyword>
<dbReference type="GO" id="GO:0035556">
    <property type="term" value="P:intracellular signal transduction"/>
    <property type="evidence" value="ECO:0007669"/>
    <property type="project" value="InterPro"/>
</dbReference>
<dbReference type="PROSITE" id="PS50885">
    <property type="entry name" value="HAMP"/>
    <property type="match status" value="1"/>
</dbReference>
<accession>A0A364NTM4</accession>
<feature type="domain" description="HAMP" evidence="8">
    <location>
        <begin position="368"/>
        <end position="421"/>
    </location>
</feature>
<evidence type="ECO:0000259" key="8">
    <source>
        <dbReference type="PROSITE" id="PS50885"/>
    </source>
</evidence>
<dbReference type="Gene3D" id="6.10.340.10">
    <property type="match status" value="1"/>
</dbReference>
<feature type="domain" description="Guanylate cyclase" evidence="7">
    <location>
        <begin position="448"/>
        <end position="580"/>
    </location>
</feature>
<dbReference type="GO" id="GO:0004016">
    <property type="term" value="F:adenylate cyclase activity"/>
    <property type="evidence" value="ECO:0007669"/>
    <property type="project" value="UniProtKB-ARBA"/>
</dbReference>
<comment type="subcellular location">
    <subcellularLocation>
        <location evidence="1">Cell membrane</location>
        <topology evidence="1">Multi-pass membrane protein</topology>
    </subcellularLocation>
</comment>
<organism evidence="9 10">
    <name type="scientific">Paramagnetospirillum kuznetsovii</name>
    <dbReference type="NCBI Taxonomy" id="2053833"/>
    <lineage>
        <taxon>Bacteria</taxon>
        <taxon>Pseudomonadati</taxon>
        <taxon>Pseudomonadota</taxon>
        <taxon>Alphaproteobacteria</taxon>
        <taxon>Rhodospirillales</taxon>
        <taxon>Magnetospirillaceae</taxon>
        <taxon>Paramagnetospirillum</taxon>
    </lineage>
</organism>
<keyword evidence="10" id="KW-1185">Reference proteome</keyword>
<evidence type="ECO:0000256" key="2">
    <source>
        <dbReference type="ARBA" id="ARBA00022475"/>
    </source>
</evidence>
<dbReference type="InterPro" id="IPR050697">
    <property type="entry name" value="Adenylyl/Guanylyl_Cyclase_3/4"/>
</dbReference>
<dbReference type="Pfam" id="PF02743">
    <property type="entry name" value="dCache_1"/>
    <property type="match status" value="1"/>
</dbReference>
<dbReference type="RefSeq" id="WP_112147241.1">
    <property type="nucleotide sequence ID" value="NZ_PGTO01000028.1"/>
</dbReference>
<evidence type="ECO:0000256" key="5">
    <source>
        <dbReference type="ARBA" id="ARBA00023136"/>
    </source>
</evidence>
<dbReference type="InterPro" id="IPR029151">
    <property type="entry name" value="Sensor-like_sf"/>
</dbReference>
<dbReference type="SUPFAM" id="SSF55073">
    <property type="entry name" value="Nucleotide cyclase"/>
    <property type="match status" value="1"/>
</dbReference>
<evidence type="ECO:0000256" key="4">
    <source>
        <dbReference type="ARBA" id="ARBA00022989"/>
    </source>
</evidence>
<keyword evidence="5 6" id="KW-0472">Membrane</keyword>
<evidence type="ECO:0000256" key="1">
    <source>
        <dbReference type="ARBA" id="ARBA00004651"/>
    </source>
</evidence>
<feature type="transmembrane region" description="Helical" evidence="6">
    <location>
        <begin position="7"/>
        <end position="30"/>
    </location>
</feature>
<evidence type="ECO:0000259" key="7">
    <source>
        <dbReference type="PROSITE" id="PS50125"/>
    </source>
</evidence>
<dbReference type="Proteomes" id="UP000251075">
    <property type="component" value="Unassembled WGS sequence"/>
</dbReference>
<comment type="caution">
    <text evidence="9">The sequence shown here is derived from an EMBL/GenBank/DDBJ whole genome shotgun (WGS) entry which is preliminary data.</text>
</comment>
<dbReference type="InterPro" id="IPR001054">
    <property type="entry name" value="A/G_cyclase"/>
</dbReference>
<dbReference type="GO" id="GO:0006171">
    <property type="term" value="P:cAMP biosynthetic process"/>
    <property type="evidence" value="ECO:0007669"/>
    <property type="project" value="TreeGrafter"/>
</dbReference>
<dbReference type="SMART" id="SM00044">
    <property type="entry name" value="CYCc"/>
    <property type="match status" value="1"/>
</dbReference>
<evidence type="ECO:0000313" key="10">
    <source>
        <dbReference type="Proteomes" id="UP000251075"/>
    </source>
</evidence>
<keyword evidence="2" id="KW-1003">Cell membrane</keyword>